<sequence>MDIKIIGVIGAAAVLCYRLYTAYKSYVHQRKEKTEFSNRGFKSMKGTIGIPQKYSLELPVHMEKVYDLNDAASLQLQNEEKELYAIVIDESAEEFKTAQRKYGAYQDGLSLLENYKQIQLASFRHDMKVISEEELSMGIANANNRGVQFDAQIADIPFPISYYTVFIEKNDDLYFLVAWTPIGMKKENASHLLELLRSFRPY</sequence>
<evidence type="ECO:0000256" key="1">
    <source>
        <dbReference type="SAM" id="Phobius"/>
    </source>
</evidence>
<evidence type="ECO:0000313" key="3">
    <source>
        <dbReference type="Proteomes" id="UP001217083"/>
    </source>
</evidence>
<reference evidence="2 3" key="1">
    <citation type="submission" date="2023-03" db="EMBL/GenBank/DDBJ databases">
        <title>Muricauda XX sp. nov. and Muricauda XXX sp. nov., two novel species isolated from Okinawa Trough.</title>
        <authorList>
            <person name="Cao W."/>
            <person name="Deng X."/>
        </authorList>
    </citation>
    <scope>NUCLEOTIDE SEQUENCE [LARGE SCALE GENOMIC DNA]</scope>
    <source>
        <strain evidence="2 3">81s02</strain>
    </source>
</reference>
<feature type="transmembrane region" description="Helical" evidence="1">
    <location>
        <begin position="6"/>
        <end position="23"/>
    </location>
</feature>
<name>A0ABT5XJ38_9FLAO</name>
<comment type="caution">
    <text evidence="2">The sequence shown here is derived from an EMBL/GenBank/DDBJ whole genome shotgun (WGS) entry which is preliminary data.</text>
</comment>
<gene>
    <name evidence="2" type="ORF">PY091_01620</name>
</gene>
<protein>
    <recommendedName>
        <fullName evidence="4">PsbP C-terminal domain-containing protein</fullName>
    </recommendedName>
</protein>
<proteinExistence type="predicted"/>
<keyword evidence="1" id="KW-1133">Transmembrane helix</keyword>
<keyword evidence="3" id="KW-1185">Reference proteome</keyword>
<evidence type="ECO:0008006" key="4">
    <source>
        <dbReference type="Google" id="ProtNLM"/>
    </source>
</evidence>
<dbReference type="Gene3D" id="3.40.1000.10">
    <property type="entry name" value="Mog1/PsbP, alpha/beta/alpha sandwich"/>
    <property type="match status" value="1"/>
</dbReference>
<organism evidence="2 3">
    <name type="scientific">Flagellimonas okinawensis</name>
    <dbReference type="NCBI Taxonomy" id="3031324"/>
    <lineage>
        <taxon>Bacteria</taxon>
        <taxon>Pseudomonadati</taxon>
        <taxon>Bacteroidota</taxon>
        <taxon>Flavobacteriia</taxon>
        <taxon>Flavobacteriales</taxon>
        <taxon>Flavobacteriaceae</taxon>
        <taxon>Flagellimonas</taxon>
    </lineage>
</organism>
<evidence type="ECO:0000313" key="2">
    <source>
        <dbReference type="EMBL" id="MDF0705894.1"/>
    </source>
</evidence>
<dbReference type="RefSeq" id="WP_275648007.1">
    <property type="nucleotide sequence ID" value="NZ_JARFVA010000001.1"/>
</dbReference>
<dbReference type="Proteomes" id="UP001217083">
    <property type="component" value="Unassembled WGS sequence"/>
</dbReference>
<dbReference type="EMBL" id="JARFVA010000001">
    <property type="protein sequence ID" value="MDF0705894.1"/>
    <property type="molecule type" value="Genomic_DNA"/>
</dbReference>
<accession>A0ABT5XJ38</accession>
<keyword evidence="1" id="KW-0812">Transmembrane</keyword>
<keyword evidence="1" id="KW-0472">Membrane</keyword>